<feature type="signal peptide" evidence="9">
    <location>
        <begin position="1"/>
        <end position="23"/>
    </location>
</feature>
<evidence type="ECO:0000256" key="4">
    <source>
        <dbReference type="ARBA" id="ARBA00022989"/>
    </source>
</evidence>
<dbReference type="GO" id="GO:0015271">
    <property type="term" value="F:outward rectifier potassium channel activity"/>
    <property type="evidence" value="ECO:0007669"/>
    <property type="project" value="TreeGrafter"/>
</dbReference>
<keyword evidence="5" id="KW-0406">Ion transport</keyword>
<evidence type="ECO:0000256" key="9">
    <source>
        <dbReference type="SAM" id="SignalP"/>
    </source>
</evidence>
<dbReference type="Pfam" id="PF07885">
    <property type="entry name" value="Ion_trans_2"/>
    <property type="match status" value="1"/>
</dbReference>
<dbReference type="Gene3D" id="1.10.287.70">
    <property type="match status" value="1"/>
</dbReference>
<evidence type="ECO:0000256" key="2">
    <source>
        <dbReference type="ARBA" id="ARBA00022448"/>
    </source>
</evidence>
<evidence type="ECO:0000313" key="11">
    <source>
        <dbReference type="EMBL" id="CAG5123724.1"/>
    </source>
</evidence>
<comment type="caution">
    <text evidence="11">The sequence shown here is derived from an EMBL/GenBank/DDBJ whole genome shotgun (WGS) entry which is preliminary data.</text>
</comment>
<evidence type="ECO:0000256" key="3">
    <source>
        <dbReference type="ARBA" id="ARBA00022692"/>
    </source>
</evidence>
<dbReference type="InterPro" id="IPR013099">
    <property type="entry name" value="K_chnl_dom"/>
</dbReference>
<dbReference type="GO" id="GO:0005886">
    <property type="term" value="C:plasma membrane"/>
    <property type="evidence" value="ECO:0007669"/>
    <property type="project" value="TreeGrafter"/>
</dbReference>
<feature type="transmembrane region" description="Helical" evidence="8">
    <location>
        <begin position="67"/>
        <end position="87"/>
    </location>
</feature>
<dbReference type="Proteomes" id="UP000678393">
    <property type="component" value="Unassembled WGS sequence"/>
</dbReference>
<evidence type="ECO:0000256" key="8">
    <source>
        <dbReference type="SAM" id="Phobius"/>
    </source>
</evidence>
<dbReference type="GO" id="GO:0030322">
    <property type="term" value="P:stabilization of membrane potential"/>
    <property type="evidence" value="ECO:0007669"/>
    <property type="project" value="TreeGrafter"/>
</dbReference>
<keyword evidence="4 8" id="KW-1133">Transmembrane helix</keyword>
<accession>A0A8S3Z2R6</accession>
<feature type="transmembrane region" description="Helical" evidence="8">
    <location>
        <begin position="129"/>
        <end position="150"/>
    </location>
</feature>
<sequence>MLYALLGIPLTLLCLSTIGDTWAKCFRFLYKYVSLTLGRMCTCRGPKVELPRKTIFKEALNTKGVTVPLWVSLLIIGGYIGGGAVLFSTWQQDWDYLVAAYFCFITLSTIGFGDFVFGFGSDNNNNLKLIASAMYLFMGLAIIAMCFNLMQEEVRMRFNRIGLRLGLIKPKQKKRRLPQLVNSQLSQPLSQLSQPLSQLSPPQTPVSI</sequence>
<feature type="transmembrane region" description="Helical" evidence="8">
    <location>
        <begin position="94"/>
        <end position="117"/>
    </location>
</feature>
<reference evidence="11" key="1">
    <citation type="submission" date="2021-04" db="EMBL/GenBank/DDBJ databases">
        <authorList>
            <consortium name="Molecular Ecology Group"/>
        </authorList>
    </citation>
    <scope>NUCLEOTIDE SEQUENCE</scope>
</reference>
<dbReference type="OrthoDB" id="297496at2759"/>
<keyword evidence="2" id="KW-0813">Transport</keyword>
<dbReference type="GO" id="GO:0022841">
    <property type="term" value="F:potassium ion leak channel activity"/>
    <property type="evidence" value="ECO:0007669"/>
    <property type="project" value="TreeGrafter"/>
</dbReference>
<dbReference type="SUPFAM" id="SSF81324">
    <property type="entry name" value="Voltage-gated potassium channels"/>
    <property type="match status" value="1"/>
</dbReference>
<feature type="chain" id="PRO_5035943600" description="Potassium channel domain-containing protein" evidence="9">
    <location>
        <begin position="24"/>
        <end position="208"/>
    </location>
</feature>
<organism evidence="11 12">
    <name type="scientific">Candidula unifasciata</name>
    <dbReference type="NCBI Taxonomy" id="100452"/>
    <lineage>
        <taxon>Eukaryota</taxon>
        <taxon>Metazoa</taxon>
        <taxon>Spiralia</taxon>
        <taxon>Lophotrochozoa</taxon>
        <taxon>Mollusca</taxon>
        <taxon>Gastropoda</taxon>
        <taxon>Heterobranchia</taxon>
        <taxon>Euthyneura</taxon>
        <taxon>Panpulmonata</taxon>
        <taxon>Eupulmonata</taxon>
        <taxon>Stylommatophora</taxon>
        <taxon>Helicina</taxon>
        <taxon>Helicoidea</taxon>
        <taxon>Geomitridae</taxon>
        <taxon>Candidula</taxon>
    </lineage>
</organism>
<dbReference type="AlphaFoldDB" id="A0A8S3Z2R6"/>
<evidence type="ECO:0000256" key="5">
    <source>
        <dbReference type="ARBA" id="ARBA00023065"/>
    </source>
</evidence>
<keyword evidence="9" id="KW-0732">Signal</keyword>
<feature type="domain" description="Potassium channel" evidence="10">
    <location>
        <begin position="77"/>
        <end position="153"/>
    </location>
</feature>
<dbReference type="PANTHER" id="PTHR11003:SF334">
    <property type="entry name" value="FI03418P"/>
    <property type="match status" value="1"/>
</dbReference>
<evidence type="ECO:0000313" key="12">
    <source>
        <dbReference type="Proteomes" id="UP000678393"/>
    </source>
</evidence>
<keyword evidence="6 8" id="KW-0472">Membrane</keyword>
<keyword evidence="12" id="KW-1185">Reference proteome</keyword>
<evidence type="ECO:0000256" key="1">
    <source>
        <dbReference type="ARBA" id="ARBA00004141"/>
    </source>
</evidence>
<dbReference type="EMBL" id="CAJHNH020001598">
    <property type="protein sequence ID" value="CAG5123724.1"/>
    <property type="molecule type" value="Genomic_DNA"/>
</dbReference>
<keyword evidence="3 8" id="KW-0812">Transmembrane</keyword>
<dbReference type="InterPro" id="IPR003280">
    <property type="entry name" value="2pore_dom_K_chnl"/>
</dbReference>
<protein>
    <recommendedName>
        <fullName evidence="10">Potassium channel domain-containing protein</fullName>
    </recommendedName>
</protein>
<gene>
    <name evidence="11" type="ORF">CUNI_LOCUS9282</name>
</gene>
<evidence type="ECO:0000256" key="6">
    <source>
        <dbReference type="ARBA" id="ARBA00023136"/>
    </source>
</evidence>
<name>A0A8S3Z2R6_9EUPU</name>
<proteinExistence type="predicted"/>
<evidence type="ECO:0000256" key="7">
    <source>
        <dbReference type="ARBA" id="ARBA00023303"/>
    </source>
</evidence>
<comment type="subcellular location">
    <subcellularLocation>
        <location evidence="1">Membrane</location>
        <topology evidence="1">Multi-pass membrane protein</topology>
    </subcellularLocation>
</comment>
<dbReference type="PANTHER" id="PTHR11003">
    <property type="entry name" value="POTASSIUM CHANNEL, SUBFAMILY K"/>
    <property type="match status" value="1"/>
</dbReference>
<keyword evidence="7" id="KW-0407">Ion channel</keyword>
<evidence type="ECO:0000259" key="10">
    <source>
        <dbReference type="Pfam" id="PF07885"/>
    </source>
</evidence>